<sequence length="498" mass="50579">MLGAGTVRAGEIRNTAALRATVPGGPQVLIPSNTVTLRAQEPCTPSVTPDGQPGAARVISSAAPGTILIPYTVGVQGDQGGPVTLNASLLEATEGVQVRVQDSAAADARELTSLTLNPGQSREVTVAVTVTRALTATLNVNLAATCGGRSDSVNVTQVRLQPVAALLLSHSVTPVLAQPGDEPTFTLTLPVSVPAGGSASLTVTLPAGLSYVPDSAQLGANGAPVTATVSADGRQVTFTPGTVSAGQTLTVTYRARIGVEAVDGSGREQDLSATGVATVTGPDGQVTRSNEASATVRVTPGVFDRRATLIGEVFLDVNGNGRRDPQDSPLAGARVLLASGVQAVTDEMGRYALRNLTPGPWLVTLDRDTAPFAPVPGFGPRVADVFALTRLDFALQQPSAVTGSGLPSGASAPMNTTVRQGPLLITRSVSPTAGGGSVVTLTVSSARPVQDVTVTDRATPDGEARTFALGVLSSAVTLQYVTLTPAGSNDPDVLWREP</sequence>
<dbReference type="Gene3D" id="2.60.40.10">
    <property type="entry name" value="Immunoglobulins"/>
    <property type="match status" value="1"/>
</dbReference>
<evidence type="ECO:0008006" key="3">
    <source>
        <dbReference type="Google" id="ProtNLM"/>
    </source>
</evidence>
<comment type="caution">
    <text evidence="1">The sequence shown here is derived from an EMBL/GenBank/DDBJ whole genome shotgun (WGS) entry which is preliminary data.</text>
</comment>
<proteinExistence type="predicted"/>
<reference evidence="1 2" key="1">
    <citation type="submission" date="2017-05" db="EMBL/GenBank/DDBJ databases">
        <title>De novo genome assembly of Deniococcus indicus strain DR1.</title>
        <authorList>
            <person name="Chauhan D."/>
            <person name="Yennamalli R.M."/>
            <person name="Priyadarshini R."/>
        </authorList>
    </citation>
    <scope>NUCLEOTIDE SEQUENCE [LARGE SCALE GENOMIC DNA]</scope>
    <source>
        <strain evidence="1 2">DR1</strain>
    </source>
</reference>
<name>A0A246BIM3_9DEIO</name>
<dbReference type="AlphaFoldDB" id="A0A246BIM3"/>
<dbReference type="EMBL" id="NHMK01000022">
    <property type="protein sequence ID" value="OWL94739.1"/>
    <property type="molecule type" value="Genomic_DNA"/>
</dbReference>
<evidence type="ECO:0000313" key="1">
    <source>
        <dbReference type="EMBL" id="OWL94739.1"/>
    </source>
</evidence>
<dbReference type="InterPro" id="IPR013783">
    <property type="entry name" value="Ig-like_fold"/>
</dbReference>
<dbReference type="SUPFAM" id="SSF117074">
    <property type="entry name" value="Hypothetical protein PA1324"/>
    <property type="match status" value="1"/>
</dbReference>
<accession>A0A246BIM3</accession>
<organism evidence="1 2">
    <name type="scientific">Deinococcus indicus</name>
    <dbReference type="NCBI Taxonomy" id="223556"/>
    <lineage>
        <taxon>Bacteria</taxon>
        <taxon>Thermotogati</taxon>
        <taxon>Deinococcota</taxon>
        <taxon>Deinococci</taxon>
        <taxon>Deinococcales</taxon>
        <taxon>Deinococcaceae</taxon>
        <taxon>Deinococcus</taxon>
    </lineage>
</organism>
<gene>
    <name evidence="1" type="ORF">CBQ26_14565</name>
</gene>
<evidence type="ECO:0000313" key="2">
    <source>
        <dbReference type="Proteomes" id="UP000197208"/>
    </source>
</evidence>
<keyword evidence="2" id="KW-1185">Reference proteome</keyword>
<protein>
    <recommendedName>
        <fullName evidence="3">SD-repeat containing protein B domain-containing protein</fullName>
    </recommendedName>
</protein>
<dbReference type="Proteomes" id="UP000197208">
    <property type="component" value="Unassembled WGS sequence"/>
</dbReference>
<dbReference type="Gene3D" id="2.60.40.740">
    <property type="match status" value="1"/>
</dbReference>